<evidence type="ECO:0000256" key="11">
    <source>
        <dbReference type="ARBA" id="ARBA00023277"/>
    </source>
</evidence>
<dbReference type="NCBIfam" id="TIGR00209">
    <property type="entry name" value="galT_1"/>
    <property type="match status" value="1"/>
</dbReference>
<protein>
    <recommendedName>
        <fullName evidence="5 12">Galactose-1-phosphate uridylyltransferase</fullName>
        <ecNumber evidence="4 12">2.7.7.12</ecNumber>
    </recommendedName>
</protein>
<dbReference type="PROSITE" id="PS00117">
    <property type="entry name" value="GAL_P_UDP_TRANSF_I"/>
    <property type="match status" value="1"/>
</dbReference>
<dbReference type="KEGG" id="salm:D0Y50_18295"/>
<keyword evidence="10 15" id="KW-0299">Galactose metabolism</keyword>
<evidence type="ECO:0000256" key="12">
    <source>
        <dbReference type="NCBIfam" id="TIGR00209"/>
    </source>
</evidence>
<proteinExistence type="inferred from homology"/>
<evidence type="ECO:0000256" key="6">
    <source>
        <dbReference type="ARBA" id="ARBA00022679"/>
    </source>
</evidence>
<feature type="binding site" evidence="14">
    <location>
        <position position="169"/>
    </location>
    <ligand>
        <name>Zn(2+)</name>
        <dbReference type="ChEBI" id="CHEBI:29105"/>
    </ligand>
</feature>
<dbReference type="PANTHER" id="PTHR11943">
    <property type="entry name" value="GALACTOSE-1-PHOSPHATE URIDYLYLTRANSFERASE"/>
    <property type="match status" value="1"/>
</dbReference>
<dbReference type="InterPro" id="IPR005849">
    <property type="entry name" value="GalP_Utransf_N"/>
</dbReference>
<keyword evidence="11 15" id="KW-0119">Carbohydrate metabolism</keyword>
<dbReference type="Pfam" id="PF02744">
    <property type="entry name" value="GalP_UDP_tr_C"/>
    <property type="match status" value="1"/>
</dbReference>
<feature type="active site" description="Tele-UMP-histidine intermediate" evidence="13">
    <location>
        <position position="171"/>
    </location>
</feature>
<feature type="binding site" evidence="14">
    <location>
        <position position="61"/>
    </location>
    <ligand>
        <name>Zn(2+)</name>
        <dbReference type="ChEBI" id="CHEBI:29105"/>
    </ligand>
</feature>
<keyword evidence="19" id="KW-1185">Reference proteome</keyword>
<comment type="similarity">
    <text evidence="3 15">Belongs to the galactose-1-phosphate uridylyltransferase type 1 family.</text>
</comment>
<reference evidence="18 19" key="1">
    <citation type="submission" date="2018-08" db="EMBL/GenBank/DDBJ databases">
        <title>Salinimonas sediminis sp. nov., a piezophilic bacterium isolated from a deep-sea sediment sample from the New Britain Trench.</title>
        <authorList>
            <person name="Cao J."/>
        </authorList>
    </citation>
    <scope>NUCLEOTIDE SEQUENCE [LARGE SCALE GENOMIC DNA]</scope>
    <source>
        <strain evidence="18 19">N102</strain>
    </source>
</reference>
<gene>
    <name evidence="18" type="ORF">D0Y50_18295</name>
</gene>
<dbReference type="InterPro" id="IPR005850">
    <property type="entry name" value="GalP_Utransf_C"/>
</dbReference>
<evidence type="ECO:0000259" key="16">
    <source>
        <dbReference type="Pfam" id="PF01087"/>
    </source>
</evidence>
<dbReference type="InterPro" id="IPR019779">
    <property type="entry name" value="GalP_UDPtransf1_His-AS"/>
</dbReference>
<dbReference type="Pfam" id="PF01087">
    <property type="entry name" value="GalP_UDP_transf"/>
    <property type="match status" value="1"/>
</dbReference>
<dbReference type="OrthoDB" id="9769064at2"/>
<dbReference type="NCBIfam" id="NF008724">
    <property type="entry name" value="PRK11720.1"/>
    <property type="match status" value="1"/>
</dbReference>
<organism evidence="18 19">
    <name type="scientific">Salinimonas sediminis</name>
    <dbReference type="NCBI Taxonomy" id="2303538"/>
    <lineage>
        <taxon>Bacteria</taxon>
        <taxon>Pseudomonadati</taxon>
        <taxon>Pseudomonadota</taxon>
        <taxon>Gammaproteobacteria</taxon>
        <taxon>Alteromonadales</taxon>
        <taxon>Alteromonadaceae</taxon>
        <taxon>Alteromonas/Salinimonas group</taxon>
        <taxon>Salinimonas</taxon>
    </lineage>
</organism>
<dbReference type="SUPFAM" id="SSF54197">
    <property type="entry name" value="HIT-like"/>
    <property type="match status" value="2"/>
</dbReference>
<dbReference type="Proteomes" id="UP000262073">
    <property type="component" value="Chromosome"/>
</dbReference>
<dbReference type="AlphaFoldDB" id="A0A346NRH2"/>
<evidence type="ECO:0000256" key="4">
    <source>
        <dbReference type="ARBA" id="ARBA00012384"/>
    </source>
</evidence>
<evidence type="ECO:0000256" key="3">
    <source>
        <dbReference type="ARBA" id="ARBA00010951"/>
    </source>
</evidence>
<keyword evidence="7 15" id="KW-0548">Nucleotidyltransferase</keyword>
<evidence type="ECO:0000256" key="15">
    <source>
        <dbReference type="RuleBase" id="RU000506"/>
    </source>
</evidence>
<dbReference type="InterPro" id="IPR036265">
    <property type="entry name" value="HIT-like_sf"/>
</dbReference>
<dbReference type="FunFam" id="3.30.428.10:FF:000001">
    <property type="entry name" value="Galactose-1-phosphate uridylyltransferase"/>
    <property type="match status" value="1"/>
</dbReference>
<feature type="binding site" evidence="14">
    <location>
        <position position="120"/>
    </location>
    <ligand>
        <name>Zn(2+)</name>
        <dbReference type="ChEBI" id="CHEBI:29105"/>
    </ligand>
</feature>
<feature type="binding site" evidence="14">
    <location>
        <position position="58"/>
    </location>
    <ligand>
        <name>Zn(2+)</name>
        <dbReference type="ChEBI" id="CHEBI:29105"/>
    </ligand>
</feature>
<evidence type="ECO:0000256" key="7">
    <source>
        <dbReference type="ARBA" id="ARBA00022695"/>
    </source>
</evidence>
<dbReference type="EC" id="2.7.7.12" evidence="4 12"/>
<comment type="pathway">
    <text evidence="2 15">Carbohydrate metabolism; galactose metabolism.</text>
</comment>
<keyword evidence="6 15" id="KW-0808">Transferase</keyword>
<dbReference type="GO" id="GO:0008270">
    <property type="term" value="F:zinc ion binding"/>
    <property type="evidence" value="ECO:0007669"/>
    <property type="project" value="InterPro"/>
</dbReference>
<accession>A0A346NRH2</accession>
<evidence type="ECO:0000259" key="17">
    <source>
        <dbReference type="Pfam" id="PF02744"/>
    </source>
</evidence>
<evidence type="ECO:0000313" key="19">
    <source>
        <dbReference type="Proteomes" id="UP000262073"/>
    </source>
</evidence>
<dbReference type="PANTHER" id="PTHR11943:SF1">
    <property type="entry name" value="GALACTOSE-1-PHOSPHATE URIDYLYLTRANSFERASE"/>
    <property type="match status" value="1"/>
</dbReference>
<evidence type="ECO:0000256" key="8">
    <source>
        <dbReference type="ARBA" id="ARBA00022723"/>
    </source>
</evidence>
<name>A0A346NRH2_9ALTE</name>
<comment type="cofactor">
    <cofactor evidence="14">
        <name>Zn(2+)</name>
        <dbReference type="ChEBI" id="CHEBI:29105"/>
    </cofactor>
    <text evidence="14">Binds 1 zinc ion per subunit.</text>
</comment>
<dbReference type="Gene3D" id="3.30.428.10">
    <property type="entry name" value="HIT-like"/>
    <property type="match status" value="2"/>
</dbReference>
<evidence type="ECO:0000256" key="10">
    <source>
        <dbReference type="ARBA" id="ARBA00023144"/>
    </source>
</evidence>
<dbReference type="CDD" id="cd00608">
    <property type="entry name" value="GalT"/>
    <property type="match status" value="1"/>
</dbReference>
<evidence type="ECO:0000256" key="9">
    <source>
        <dbReference type="ARBA" id="ARBA00022833"/>
    </source>
</evidence>
<dbReference type="GO" id="GO:0005737">
    <property type="term" value="C:cytoplasm"/>
    <property type="evidence" value="ECO:0007669"/>
    <property type="project" value="TreeGrafter"/>
</dbReference>
<evidence type="ECO:0000256" key="14">
    <source>
        <dbReference type="PIRSR" id="PIRSR000808-3"/>
    </source>
</evidence>
<dbReference type="GO" id="GO:0033499">
    <property type="term" value="P:galactose catabolic process via UDP-galactose, Leloir pathway"/>
    <property type="evidence" value="ECO:0007669"/>
    <property type="project" value="TreeGrafter"/>
</dbReference>
<dbReference type="FunFam" id="3.30.428.10:FF:000002">
    <property type="entry name" value="Galactose-1-phosphate uridylyltransferase"/>
    <property type="match status" value="1"/>
</dbReference>
<evidence type="ECO:0000256" key="13">
    <source>
        <dbReference type="PIRSR" id="PIRSR000808-1"/>
    </source>
</evidence>
<keyword evidence="8 14" id="KW-0479">Metal-binding</keyword>
<dbReference type="PIRSF" id="PIRSF000808">
    <property type="entry name" value="GalT"/>
    <property type="match status" value="1"/>
</dbReference>
<evidence type="ECO:0000256" key="5">
    <source>
        <dbReference type="ARBA" id="ARBA00016340"/>
    </source>
</evidence>
<dbReference type="RefSeq" id="WP_117318358.1">
    <property type="nucleotide sequence ID" value="NZ_CP031769.1"/>
</dbReference>
<comment type="catalytic activity">
    <reaction evidence="1 15">
        <text>alpha-D-galactose 1-phosphate + UDP-alpha-D-glucose = alpha-D-glucose 1-phosphate + UDP-alpha-D-galactose</text>
        <dbReference type="Rhea" id="RHEA:13989"/>
        <dbReference type="ChEBI" id="CHEBI:58336"/>
        <dbReference type="ChEBI" id="CHEBI:58601"/>
        <dbReference type="ChEBI" id="CHEBI:58885"/>
        <dbReference type="ChEBI" id="CHEBI:66914"/>
        <dbReference type="EC" id="2.7.7.12"/>
    </reaction>
</comment>
<evidence type="ECO:0000256" key="1">
    <source>
        <dbReference type="ARBA" id="ARBA00001107"/>
    </source>
</evidence>
<feature type="domain" description="Galactose-1-phosphate uridyl transferase C-terminal" evidence="17">
    <location>
        <begin position="188"/>
        <end position="350"/>
    </location>
</feature>
<sequence length="355" mass="40604">MKSSSENTTFDPADHPHRRYNPLLGEWVLVSPHRAKRPWQGQSEAPSDEVRPDYDPSCYLCPGNTRINGEQNPVYTGTFVFENDFAALREDTPAAKSADPLFTMESEQGRSRVICFSPDHSKSLPELTHQQRLQVVKTWIAQTRELSRTYRWVQVFENKGAMMGCSNPHPHGQVWAQAHLPTQAQKKYDNFSRYYQQHQRALLLDYVEREMAAGERVVRSNQLWAAIVPYWAAWPFEIILLPRFEVQSLAQLDATAQEALADIIGQITICYDNLFATSFPYSMGWHSAPSDGQVHPEWGLHAHFFPPLLRSSSVKKFMVGYEMMAEAQRDLTPEQAAERLQALPTIHYKDSADHA</sequence>
<evidence type="ECO:0000313" key="18">
    <source>
        <dbReference type="EMBL" id="AXR08129.1"/>
    </source>
</evidence>
<dbReference type="GO" id="GO:0008108">
    <property type="term" value="F:UDP-glucose:hexose-1-phosphate uridylyltransferase activity"/>
    <property type="evidence" value="ECO:0007669"/>
    <property type="project" value="UniProtKB-UniRule"/>
</dbReference>
<dbReference type="InterPro" id="IPR001937">
    <property type="entry name" value="GalP_UDPtransf1"/>
</dbReference>
<evidence type="ECO:0000256" key="2">
    <source>
        <dbReference type="ARBA" id="ARBA00004947"/>
    </source>
</evidence>
<dbReference type="UniPathway" id="UPA00214"/>
<dbReference type="EMBL" id="CP031769">
    <property type="protein sequence ID" value="AXR08129.1"/>
    <property type="molecule type" value="Genomic_DNA"/>
</dbReference>
<keyword evidence="9 14" id="KW-0862">Zinc</keyword>
<feature type="domain" description="Galactose-1-phosphate uridyl transferase N-terminal" evidence="16">
    <location>
        <begin position="9"/>
        <end position="181"/>
    </location>
</feature>